<reference evidence="3" key="1">
    <citation type="submission" date="2018-02" db="EMBL/GenBank/DDBJ databases">
        <authorList>
            <person name="Cohen D.B."/>
            <person name="Kent A.D."/>
        </authorList>
    </citation>
    <scope>NUCLEOTIDE SEQUENCE</scope>
</reference>
<dbReference type="Pfam" id="PF05627">
    <property type="entry name" value="AvrRpt-cleavage"/>
    <property type="match status" value="2"/>
</dbReference>
<dbReference type="PANTHER" id="PTHR33159:SF49">
    <property type="entry name" value="RPM1-INTERACTING PROTEIN 4"/>
    <property type="match status" value="1"/>
</dbReference>
<proteinExistence type="predicted"/>
<feature type="compositionally biased region" description="Polar residues" evidence="1">
    <location>
        <begin position="101"/>
        <end position="113"/>
    </location>
</feature>
<feature type="compositionally biased region" description="Polar residues" evidence="1">
    <location>
        <begin position="143"/>
        <end position="160"/>
    </location>
</feature>
<evidence type="ECO:0000259" key="2">
    <source>
        <dbReference type="Pfam" id="PF05627"/>
    </source>
</evidence>
<dbReference type="EMBL" id="OIVN01000198">
    <property type="protein sequence ID" value="SPC76092.1"/>
    <property type="molecule type" value="Genomic_DNA"/>
</dbReference>
<name>A0A2N9EMN9_FAGSY</name>
<dbReference type="InterPro" id="IPR040387">
    <property type="entry name" value="RIN4/NOI4"/>
</dbReference>
<feature type="compositionally biased region" description="Polar residues" evidence="1">
    <location>
        <begin position="217"/>
        <end position="232"/>
    </location>
</feature>
<dbReference type="GO" id="GO:0005886">
    <property type="term" value="C:plasma membrane"/>
    <property type="evidence" value="ECO:0007669"/>
    <property type="project" value="TreeGrafter"/>
</dbReference>
<feature type="domain" description="RIN4 pathogenic type III effector avirulence factor Avr cleavage site" evidence="2">
    <location>
        <begin position="169"/>
        <end position="203"/>
    </location>
</feature>
<feature type="domain" description="RIN4 pathogenic type III effector avirulence factor Avr cleavage site" evidence="2">
    <location>
        <begin position="5"/>
        <end position="35"/>
    </location>
</feature>
<organism evidence="3">
    <name type="scientific">Fagus sylvatica</name>
    <name type="common">Beechnut</name>
    <dbReference type="NCBI Taxonomy" id="28930"/>
    <lineage>
        <taxon>Eukaryota</taxon>
        <taxon>Viridiplantae</taxon>
        <taxon>Streptophyta</taxon>
        <taxon>Embryophyta</taxon>
        <taxon>Tracheophyta</taxon>
        <taxon>Spermatophyta</taxon>
        <taxon>Magnoliopsida</taxon>
        <taxon>eudicotyledons</taxon>
        <taxon>Gunneridae</taxon>
        <taxon>Pentapetalae</taxon>
        <taxon>rosids</taxon>
        <taxon>fabids</taxon>
        <taxon>Fagales</taxon>
        <taxon>Fagaceae</taxon>
        <taxon>Fagus</taxon>
    </lineage>
</organism>
<feature type="compositionally biased region" description="Basic residues" evidence="1">
    <location>
        <begin position="130"/>
        <end position="139"/>
    </location>
</feature>
<evidence type="ECO:0000313" key="3">
    <source>
        <dbReference type="EMBL" id="SPC76092.1"/>
    </source>
</evidence>
<feature type="region of interest" description="Disordered" evidence="1">
    <location>
        <begin position="63"/>
        <end position="160"/>
    </location>
</feature>
<sequence>MHWQQKHSHVPKFGNWDNDNNIPYTIYFDNARKDKSGVKMNPNDPEENPEAFMFMTGGSEINADNYHAFQSPPHVNSSKPISSVEKHHIEGHTRHHHADQQKSGSHQSITFESGSDKSYSDFTLVQPSPRRVRSDHKKKSLAEGSNSFSQSIPGITNRSGSYPSAYNHHRAASIPKFGDWDETDPKSGEGFSVIFNKVKEEKQIASSHFPNVPPQPSYYSSAKKQGRSSSRSKICCCLFSCGSE</sequence>
<dbReference type="AlphaFoldDB" id="A0A2N9EMN9"/>
<dbReference type="InterPro" id="IPR008700">
    <property type="entry name" value="TypeIII_avirulence_cleave"/>
</dbReference>
<accession>A0A2N9EMN9</accession>
<feature type="region of interest" description="Disordered" evidence="1">
    <location>
        <begin position="205"/>
        <end position="232"/>
    </location>
</feature>
<protein>
    <recommendedName>
        <fullName evidence="2">RIN4 pathogenic type III effector avirulence factor Avr cleavage site domain-containing protein</fullName>
    </recommendedName>
</protein>
<dbReference type="PANTHER" id="PTHR33159">
    <property type="entry name" value="RPM1-INTERACTING PROTEIN 4 (RIN4) FAMILY PROTEIN"/>
    <property type="match status" value="1"/>
</dbReference>
<evidence type="ECO:0000256" key="1">
    <source>
        <dbReference type="SAM" id="MobiDB-lite"/>
    </source>
</evidence>
<gene>
    <name evidence="3" type="ORF">FSB_LOCUS3974</name>
</gene>